<dbReference type="InterPro" id="IPR033468">
    <property type="entry name" value="Metaxin_GST"/>
</dbReference>
<dbReference type="InterPro" id="IPR013087">
    <property type="entry name" value="Znf_C2H2_type"/>
</dbReference>
<dbReference type="CDD" id="cd03078">
    <property type="entry name" value="GST_N_Metaxin1_like"/>
    <property type="match status" value="1"/>
</dbReference>
<dbReference type="PANTHER" id="PTHR12289">
    <property type="entry name" value="METAXIN RELATED"/>
    <property type="match status" value="1"/>
</dbReference>
<keyword evidence="3" id="KW-0813">Transport</keyword>
<evidence type="ECO:0000256" key="7">
    <source>
        <dbReference type="ARBA" id="ARBA00023136"/>
    </source>
</evidence>
<protein>
    <submittedName>
        <fullName evidence="8">Uncharacterized protein</fullName>
    </submittedName>
</protein>
<dbReference type="Gene3D" id="1.20.1050.10">
    <property type="match status" value="1"/>
</dbReference>
<dbReference type="SFLD" id="SFLDS00019">
    <property type="entry name" value="Glutathione_Transferase_(cytos"/>
    <property type="match status" value="1"/>
</dbReference>
<dbReference type="InterPro" id="IPR019564">
    <property type="entry name" value="Sam37/metaxin_N"/>
</dbReference>
<gene>
    <name evidence="8" type="ORF">CTOB1V02_LOCUS3781</name>
</gene>
<keyword evidence="4" id="KW-1000">Mitochondrion outer membrane</keyword>
<sequence length="436" mass="50134">MEHWEDERFQSELKAKAISCPKCPKQFLLAKACRDHIRSTHVSKPFGRLDYVQKHVRNVHGEADSRRLIGKFEGDGRTVISVDEALRLIDMFPNMELNVWAGDWGLPSVDHDCLAAMAYSRFSAAPVHFRKLKNPIFNSPTRTFPCLVHEDTVVAESYSIALHLRQQRYNADFNLSEKQEAETIAFQNLIQEQLSPALDYLWWCDPESLSQVTRPWYASALPIPLSWILPAMWQRSNMERLKVLASVERSHSDVLPNDPQTPGQDMAEMTMHSVRNNDGKNSVLETEIFRRALEAMNVLSLKLGNKEFFFGKTPTFIDALLFSVLAPLLKVPFPNKYVTSQLKGYTNLVDYVERILKKYFPLTYEERREQEEREKRRKNRENSSGGEADDFPHAKRNLVLAVVTAAVGLIGFSILTGSLSRGRNSQYSSRPRRRFR</sequence>
<dbReference type="PROSITE" id="PS00028">
    <property type="entry name" value="ZINC_FINGER_C2H2_1"/>
    <property type="match status" value="1"/>
</dbReference>
<evidence type="ECO:0000256" key="2">
    <source>
        <dbReference type="ARBA" id="ARBA00009170"/>
    </source>
</evidence>
<dbReference type="InterPro" id="IPR050931">
    <property type="entry name" value="Mito_Protein_Transport_Metaxin"/>
</dbReference>
<dbReference type="GO" id="GO:0007005">
    <property type="term" value="P:mitochondrion organization"/>
    <property type="evidence" value="ECO:0007669"/>
    <property type="project" value="TreeGrafter"/>
</dbReference>
<dbReference type="GO" id="GO:0001401">
    <property type="term" value="C:SAM complex"/>
    <property type="evidence" value="ECO:0007669"/>
    <property type="project" value="InterPro"/>
</dbReference>
<dbReference type="InterPro" id="IPR040079">
    <property type="entry name" value="Glutathione_S-Trfase"/>
</dbReference>
<dbReference type="PANTHER" id="PTHR12289:SF41">
    <property type="entry name" value="FAILED AXON CONNECTIONS-RELATED"/>
    <property type="match status" value="1"/>
</dbReference>
<organism evidence="8">
    <name type="scientific">Cyprideis torosa</name>
    <dbReference type="NCBI Taxonomy" id="163714"/>
    <lineage>
        <taxon>Eukaryota</taxon>
        <taxon>Metazoa</taxon>
        <taxon>Ecdysozoa</taxon>
        <taxon>Arthropoda</taxon>
        <taxon>Crustacea</taxon>
        <taxon>Oligostraca</taxon>
        <taxon>Ostracoda</taxon>
        <taxon>Podocopa</taxon>
        <taxon>Podocopida</taxon>
        <taxon>Cytherocopina</taxon>
        <taxon>Cytheroidea</taxon>
        <taxon>Cytherideidae</taxon>
        <taxon>Cyprideis</taxon>
    </lineage>
</organism>
<dbReference type="Pfam" id="PF10568">
    <property type="entry name" value="Tom37"/>
    <property type="match status" value="1"/>
</dbReference>
<dbReference type="GO" id="GO:0015031">
    <property type="term" value="P:protein transport"/>
    <property type="evidence" value="ECO:0007669"/>
    <property type="project" value="UniProtKB-KW"/>
</dbReference>
<name>A0A7R8WBM5_9CRUS</name>
<evidence type="ECO:0000256" key="6">
    <source>
        <dbReference type="ARBA" id="ARBA00023128"/>
    </source>
</evidence>
<evidence type="ECO:0000256" key="1">
    <source>
        <dbReference type="ARBA" id="ARBA00004294"/>
    </source>
</evidence>
<keyword evidence="6" id="KW-0496">Mitochondrion</keyword>
<comment type="similarity">
    <text evidence="2">Belongs to the metaxin family.</text>
</comment>
<evidence type="ECO:0000256" key="4">
    <source>
        <dbReference type="ARBA" id="ARBA00022787"/>
    </source>
</evidence>
<dbReference type="SUPFAM" id="SSF47616">
    <property type="entry name" value="GST C-terminal domain-like"/>
    <property type="match status" value="1"/>
</dbReference>
<keyword evidence="5" id="KW-0653">Protein transport</keyword>
<accession>A0A7R8WBM5</accession>
<dbReference type="EMBL" id="OB660675">
    <property type="protein sequence ID" value="CAD7225849.1"/>
    <property type="molecule type" value="Genomic_DNA"/>
</dbReference>
<dbReference type="AlphaFoldDB" id="A0A7R8WBM5"/>
<dbReference type="InterPro" id="IPR036282">
    <property type="entry name" value="Glutathione-S-Trfase_C_sf"/>
</dbReference>
<evidence type="ECO:0000256" key="5">
    <source>
        <dbReference type="ARBA" id="ARBA00022927"/>
    </source>
</evidence>
<dbReference type="SFLD" id="SFLDG01180">
    <property type="entry name" value="SUF1"/>
    <property type="match status" value="1"/>
</dbReference>
<keyword evidence="7" id="KW-0472">Membrane</keyword>
<reference evidence="8" key="1">
    <citation type="submission" date="2020-11" db="EMBL/GenBank/DDBJ databases">
        <authorList>
            <person name="Tran Van P."/>
        </authorList>
    </citation>
    <scope>NUCLEOTIDE SEQUENCE</scope>
</reference>
<evidence type="ECO:0000256" key="3">
    <source>
        <dbReference type="ARBA" id="ARBA00022448"/>
    </source>
</evidence>
<comment type="subcellular location">
    <subcellularLocation>
        <location evidence="1">Mitochondrion outer membrane</location>
    </subcellularLocation>
</comment>
<dbReference type="OrthoDB" id="5835136at2759"/>
<dbReference type="Pfam" id="PF17171">
    <property type="entry name" value="GST_C_6"/>
    <property type="match status" value="1"/>
</dbReference>
<evidence type="ECO:0000313" key="8">
    <source>
        <dbReference type="EMBL" id="CAD7225849.1"/>
    </source>
</evidence>
<proteinExistence type="inferred from homology"/>